<protein>
    <submittedName>
        <fullName evidence="2">Uncharacterized protein</fullName>
    </submittedName>
</protein>
<keyword evidence="1" id="KW-0732">Signal</keyword>
<evidence type="ECO:0000313" key="3">
    <source>
        <dbReference type="Proteomes" id="UP001153954"/>
    </source>
</evidence>
<accession>A0AAU9UI91</accession>
<comment type="caution">
    <text evidence="2">The sequence shown here is derived from an EMBL/GenBank/DDBJ whole genome shotgun (WGS) entry which is preliminary data.</text>
</comment>
<dbReference type="EMBL" id="CAKOGL010000019">
    <property type="protein sequence ID" value="CAH2098489.1"/>
    <property type="molecule type" value="Genomic_DNA"/>
</dbReference>
<proteinExistence type="predicted"/>
<organism evidence="2 3">
    <name type="scientific">Euphydryas editha</name>
    <name type="common">Edith's checkerspot</name>
    <dbReference type="NCBI Taxonomy" id="104508"/>
    <lineage>
        <taxon>Eukaryota</taxon>
        <taxon>Metazoa</taxon>
        <taxon>Ecdysozoa</taxon>
        <taxon>Arthropoda</taxon>
        <taxon>Hexapoda</taxon>
        <taxon>Insecta</taxon>
        <taxon>Pterygota</taxon>
        <taxon>Neoptera</taxon>
        <taxon>Endopterygota</taxon>
        <taxon>Lepidoptera</taxon>
        <taxon>Glossata</taxon>
        <taxon>Ditrysia</taxon>
        <taxon>Papilionoidea</taxon>
        <taxon>Nymphalidae</taxon>
        <taxon>Nymphalinae</taxon>
        <taxon>Euphydryas</taxon>
    </lineage>
</organism>
<name>A0AAU9UI91_EUPED</name>
<dbReference type="Proteomes" id="UP001153954">
    <property type="component" value="Unassembled WGS sequence"/>
</dbReference>
<gene>
    <name evidence="2" type="ORF">EEDITHA_LOCUS13595</name>
</gene>
<keyword evidence="3" id="KW-1185">Reference proteome</keyword>
<evidence type="ECO:0000256" key="1">
    <source>
        <dbReference type="SAM" id="SignalP"/>
    </source>
</evidence>
<reference evidence="2" key="1">
    <citation type="submission" date="2022-03" db="EMBL/GenBank/DDBJ databases">
        <authorList>
            <person name="Tunstrom K."/>
        </authorList>
    </citation>
    <scope>NUCLEOTIDE SEQUENCE</scope>
</reference>
<feature type="chain" id="PRO_5043560962" evidence="1">
    <location>
        <begin position="24"/>
        <end position="269"/>
    </location>
</feature>
<sequence length="269" mass="31401">MKINTVQVLILVFINVVVVRSECDSYFECLGSFFDNFFVENSNFNVTEDSDVVVPGFDNVYLEEENLRNILSDVSSFLKEELGSNHSFGTPINIYKNIDNKTSIYVKTITIDDALENIDEEYFELEPKNTSTEIDSFQSANTFVDDSIEPYIELNEPELLRVNEDDNINYKLTNYNVNKGPKRVHENEIHDTYFEIYDNIDDNSTDYPVIDYIDLYKDTTNEYIDINPTETPKNFNEINYEHYQVKDINTIREKNENNGSIYVSELLFT</sequence>
<evidence type="ECO:0000313" key="2">
    <source>
        <dbReference type="EMBL" id="CAH2098489.1"/>
    </source>
</evidence>
<dbReference type="AlphaFoldDB" id="A0AAU9UI91"/>
<feature type="signal peptide" evidence="1">
    <location>
        <begin position="1"/>
        <end position="23"/>
    </location>
</feature>